<dbReference type="RefSeq" id="WP_012506866.1">
    <property type="nucleotide sequence ID" value="NC_011060.1"/>
</dbReference>
<gene>
    <name evidence="2" type="ordered locus">Ppha_0009</name>
</gene>
<dbReference type="InterPro" id="IPR038162">
    <property type="entry name" value="SoxY_sf"/>
</dbReference>
<dbReference type="KEGG" id="pph:Ppha_0009"/>
<name>B4SAA2_PELPB</name>
<dbReference type="Proteomes" id="UP000002724">
    <property type="component" value="Chromosome"/>
</dbReference>
<evidence type="ECO:0000313" key="3">
    <source>
        <dbReference type="Proteomes" id="UP000002724"/>
    </source>
</evidence>
<proteinExistence type="predicted"/>
<organism evidence="2 3">
    <name type="scientific">Pelodictyon phaeoclathratiforme (strain DSM 5477 / BU-1)</name>
    <dbReference type="NCBI Taxonomy" id="324925"/>
    <lineage>
        <taxon>Bacteria</taxon>
        <taxon>Pseudomonadati</taxon>
        <taxon>Chlorobiota</taxon>
        <taxon>Chlorobiia</taxon>
        <taxon>Chlorobiales</taxon>
        <taxon>Chlorobiaceae</taxon>
        <taxon>Chlorobium/Pelodictyon group</taxon>
        <taxon>Pelodictyon</taxon>
    </lineage>
</organism>
<dbReference type="AlphaFoldDB" id="B4SAA2"/>
<reference evidence="2 3" key="1">
    <citation type="submission" date="2008-06" db="EMBL/GenBank/DDBJ databases">
        <title>Complete sequence of Pelodictyon phaeoclathratiforme BU-1.</title>
        <authorList>
            <consortium name="US DOE Joint Genome Institute"/>
            <person name="Lucas S."/>
            <person name="Copeland A."/>
            <person name="Lapidus A."/>
            <person name="Glavina del Rio T."/>
            <person name="Dalin E."/>
            <person name="Tice H."/>
            <person name="Bruce D."/>
            <person name="Goodwin L."/>
            <person name="Pitluck S."/>
            <person name="Schmutz J."/>
            <person name="Larimer F."/>
            <person name="Land M."/>
            <person name="Hauser L."/>
            <person name="Kyrpides N."/>
            <person name="Mikhailova N."/>
            <person name="Liu Z."/>
            <person name="Li T."/>
            <person name="Zhao F."/>
            <person name="Overmann J."/>
            <person name="Bryant D.A."/>
            <person name="Richardson P."/>
        </authorList>
    </citation>
    <scope>NUCLEOTIDE SEQUENCE [LARGE SCALE GENOMIC DNA]</scope>
    <source>
        <strain evidence="3">DSM 5477 / BU-1</strain>
    </source>
</reference>
<evidence type="ECO:0000259" key="1">
    <source>
        <dbReference type="Pfam" id="PF13501"/>
    </source>
</evidence>
<dbReference type="HOGENOM" id="CLU_118521_0_0_10"/>
<dbReference type="Pfam" id="PF13501">
    <property type="entry name" value="SoxY"/>
    <property type="match status" value="1"/>
</dbReference>
<dbReference type="eggNOG" id="COG5501">
    <property type="taxonomic scope" value="Bacteria"/>
</dbReference>
<feature type="domain" description="Ig-like SoxY" evidence="1">
    <location>
        <begin position="45"/>
        <end position="145"/>
    </location>
</feature>
<dbReference type="InterPro" id="IPR032711">
    <property type="entry name" value="SoxY"/>
</dbReference>
<dbReference type="STRING" id="324925.Ppha_0009"/>
<evidence type="ECO:0000313" key="2">
    <source>
        <dbReference type="EMBL" id="ACF42368.1"/>
    </source>
</evidence>
<accession>B4SAA2</accession>
<sequence precursor="true">MKRRQFLASGAIISSFLSLFPEKLLAEWNSEFFRQSSLEQAFLNALGTKDLLRSNGVTIVAPPVASDGSAVPVEIHSSLKCDQLFLFVEKNLTPLVFKCDLHESMQPYFSLNIKMKEGSALHAVVRESGKYYVTSVQVEVVAQAC</sequence>
<protein>
    <submittedName>
        <fullName evidence="2">Thiosulfate-binding protein SoxY</fullName>
    </submittedName>
</protein>
<keyword evidence="3" id="KW-1185">Reference proteome</keyword>
<dbReference type="Gene3D" id="2.60.40.2470">
    <property type="entry name" value="SoxY domain"/>
    <property type="match status" value="1"/>
</dbReference>
<dbReference type="EMBL" id="CP001110">
    <property type="protein sequence ID" value="ACF42368.1"/>
    <property type="molecule type" value="Genomic_DNA"/>
</dbReference>